<feature type="domain" description="Mos1 transposase HTH" evidence="2">
    <location>
        <begin position="3"/>
        <end position="52"/>
    </location>
</feature>
<dbReference type="GO" id="GO:0006303">
    <property type="term" value="P:double-strand break repair via nonhomologous end joining"/>
    <property type="evidence" value="ECO:0007669"/>
    <property type="project" value="TreeGrafter"/>
</dbReference>
<dbReference type="Gene3D" id="1.10.10.1450">
    <property type="match status" value="1"/>
</dbReference>
<dbReference type="STRING" id="6248.A0A0K0ETH5"/>
<dbReference type="GO" id="GO:0003690">
    <property type="term" value="F:double-stranded DNA binding"/>
    <property type="evidence" value="ECO:0007669"/>
    <property type="project" value="TreeGrafter"/>
</dbReference>
<name>A0A0K0ETH5_STRER</name>
<dbReference type="Pfam" id="PF01359">
    <property type="entry name" value="Transposase_1"/>
    <property type="match status" value="1"/>
</dbReference>
<dbReference type="SUPFAM" id="SSF46689">
    <property type="entry name" value="Homeodomain-like"/>
    <property type="match status" value="1"/>
</dbReference>
<sequence length="339" mass="39939">MSKRQFRQIYFYEFKLNRSAAQTARNINEVWGQGSVSECTVQRWFQKFRRGEFDLDDEEGRGRPPAIDDDELNALVEKNARTTVRELAEKLNVSISTVSEHLKKISKSKKLDKWIPYELNENQRNIRFQVSSTLILRNNNDPFLDRIVTCDEKWIFFDNRQQLAQSFDHDEVLQHFSKSKLNQKKVMLIVWWSAVGLIHYSFLNPGETITATKYAEQIDEIHQKIQRLRPTLINRKGPILLHDNTRPHVAQPALQKLNELGYETLPHPPHSPDLLPTDYHFFKHLNDFLNEKYFKNQAEIETAFNDFIASRTPEFYATGINKLVSRWQKCIDSSGFYFD</sequence>
<dbReference type="GO" id="GO:0005634">
    <property type="term" value="C:nucleus"/>
    <property type="evidence" value="ECO:0007669"/>
    <property type="project" value="UniProtKB-SubCell"/>
</dbReference>
<dbReference type="InterPro" id="IPR041426">
    <property type="entry name" value="Mos1_HTH"/>
</dbReference>
<evidence type="ECO:0000259" key="2">
    <source>
        <dbReference type="Pfam" id="PF17906"/>
    </source>
</evidence>
<dbReference type="InterPro" id="IPR001888">
    <property type="entry name" value="Transposase_1"/>
</dbReference>
<dbReference type="GO" id="GO:0044547">
    <property type="term" value="F:DNA topoisomerase binding"/>
    <property type="evidence" value="ECO:0007669"/>
    <property type="project" value="TreeGrafter"/>
</dbReference>
<dbReference type="WBParaSite" id="SSTP_0001275100.1">
    <property type="protein sequence ID" value="SSTP_0001275100.1"/>
    <property type="gene ID" value="SSTP_0001275100"/>
</dbReference>
<dbReference type="Gene3D" id="1.10.10.10">
    <property type="entry name" value="Winged helix-like DNA-binding domain superfamily/Winged helix DNA-binding domain"/>
    <property type="match status" value="1"/>
</dbReference>
<accession>A0A0K0ETH5</accession>
<dbReference type="InterPro" id="IPR036388">
    <property type="entry name" value="WH-like_DNA-bd_sf"/>
</dbReference>
<dbReference type="AlphaFoldDB" id="A0A0K0ETH5"/>
<dbReference type="PANTHER" id="PTHR46060:SF2">
    <property type="entry name" value="HISTONE-LYSINE N-METHYLTRANSFERASE SETMAR"/>
    <property type="match status" value="1"/>
</dbReference>
<dbReference type="InterPro" id="IPR052709">
    <property type="entry name" value="Transposase-MT_Hybrid"/>
</dbReference>
<dbReference type="GO" id="GO:0000729">
    <property type="term" value="P:DNA double-strand break processing"/>
    <property type="evidence" value="ECO:0007669"/>
    <property type="project" value="TreeGrafter"/>
</dbReference>
<dbReference type="Pfam" id="PF17906">
    <property type="entry name" value="HTH_48"/>
    <property type="match status" value="1"/>
</dbReference>
<dbReference type="GO" id="GO:0044774">
    <property type="term" value="P:mitotic DNA integrity checkpoint signaling"/>
    <property type="evidence" value="ECO:0007669"/>
    <property type="project" value="TreeGrafter"/>
</dbReference>
<dbReference type="InterPro" id="IPR036397">
    <property type="entry name" value="RNaseH_sf"/>
</dbReference>
<evidence type="ECO:0000256" key="1">
    <source>
        <dbReference type="ARBA" id="ARBA00004123"/>
    </source>
</evidence>
<dbReference type="GO" id="GO:0042800">
    <property type="term" value="F:histone H3K4 methyltransferase activity"/>
    <property type="evidence" value="ECO:0007669"/>
    <property type="project" value="TreeGrafter"/>
</dbReference>
<dbReference type="GO" id="GO:0000793">
    <property type="term" value="C:condensed chromosome"/>
    <property type="evidence" value="ECO:0007669"/>
    <property type="project" value="TreeGrafter"/>
</dbReference>
<proteinExistence type="predicted"/>
<evidence type="ECO:0000313" key="3">
    <source>
        <dbReference type="WBParaSite" id="SSTP_0001275100.1"/>
    </source>
</evidence>
<reference evidence="3" key="1">
    <citation type="submission" date="2015-08" db="UniProtKB">
        <authorList>
            <consortium name="WormBaseParasite"/>
        </authorList>
    </citation>
    <scope>IDENTIFICATION</scope>
</reference>
<dbReference type="Gene3D" id="3.30.420.10">
    <property type="entry name" value="Ribonuclease H-like superfamily/Ribonuclease H"/>
    <property type="match status" value="1"/>
</dbReference>
<organism evidence="3">
    <name type="scientific">Strongyloides stercoralis</name>
    <name type="common">Threadworm</name>
    <dbReference type="NCBI Taxonomy" id="6248"/>
    <lineage>
        <taxon>Eukaryota</taxon>
        <taxon>Metazoa</taxon>
        <taxon>Ecdysozoa</taxon>
        <taxon>Nematoda</taxon>
        <taxon>Chromadorea</taxon>
        <taxon>Rhabditida</taxon>
        <taxon>Tylenchina</taxon>
        <taxon>Panagrolaimomorpha</taxon>
        <taxon>Strongyloidoidea</taxon>
        <taxon>Strongyloididae</taxon>
        <taxon>Strongyloides</taxon>
    </lineage>
</organism>
<dbReference type="GO" id="GO:0003697">
    <property type="term" value="F:single-stranded DNA binding"/>
    <property type="evidence" value="ECO:0007669"/>
    <property type="project" value="TreeGrafter"/>
</dbReference>
<dbReference type="GO" id="GO:0031297">
    <property type="term" value="P:replication fork processing"/>
    <property type="evidence" value="ECO:0007669"/>
    <property type="project" value="TreeGrafter"/>
</dbReference>
<dbReference type="PANTHER" id="PTHR46060">
    <property type="entry name" value="MARINER MOS1 TRANSPOSASE-LIKE PROTEIN"/>
    <property type="match status" value="1"/>
</dbReference>
<comment type="subcellular location">
    <subcellularLocation>
        <location evidence="1">Nucleus</location>
    </subcellularLocation>
</comment>
<dbReference type="GO" id="GO:0035861">
    <property type="term" value="C:site of double-strand break"/>
    <property type="evidence" value="ECO:0007669"/>
    <property type="project" value="TreeGrafter"/>
</dbReference>
<dbReference type="GO" id="GO:0000014">
    <property type="term" value="F:single-stranded DNA endodeoxyribonuclease activity"/>
    <property type="evidence" value="ECO:0007669"/>
    <property type="project" value="TreeGrafter"/>
</dbReference>
<protein>
    <submittedName>
        <fullName evidence="3">HTH_48 domain-containing protein</fullName>
    </submittedName>
</protein>
<dbReference type="InterPro" id="IPR009057">
    <property type="entry name" value="Homeodomain-like_sf"/>
</dbReference>
<dbReference type="GO" id="GO:0015074">
    <property type="term" value="P:DNA integration"/>
    <property type="evidence" value="ECO:0007669"/>
    <property type="project" value="TreeGrafter"/>
</dbReference>
<dbReference type="Pfam" id="PF13412">
    <property type="entry name" value="HTH_24"/>
    <property type="match status" value="1"/>
</dbReference>
<dbReference type="GO" id="GO:0046975">
    <property type="term" value="F:histone H3K36 methyltransferase activity"/>
    <property type="evidence" value="ECO:0007669"/>
    <property type="project" value="TreeGrafter"/>
</dbReference>